<feature type="transmembrane region" description="Helical" evidence="1">
    <location>
        <begin position="226"/>
        <end position="246"/>
    </location>
</feature>
<keyword evidence="1" id="KW-1133">Transmembrane helix</keyword>
<keyword evidence="1" id="KW-0812">Transmembrane</keyword>
<reference evidence="3 4" key="1">
    <citation type="journal article" date="2019" name="Int. J. Syst. Evol. Microbiol.">
        <title>The Global Catalogue of Microorganisms (GCM) 10K type strain sequencing project: providing services to taxonomists for standard genome sequencing and annotation.</title>
        <authorList>
            <consortium name="The Broad Institute Genomics Platform"/>
            <consortium name="The Broad Institute Genome Sequencing Center for Infectious Disease"/>
            <person name="Wu L."/>
            <person name="Ma J."/>
        </authorList>
    </citation>
    <scope>NUCLEOTIDE SEQUENCE [LARGE SCALE GENOMIC DNA]</scope>
    <source>
        <strain evidence="3 4">CGMCC 1.12124</strain>
    </source>
</reference>
<dbReference type="Pfam" id="PF00892">
    <property type="entry name" value="EamA"/>
    <property type="match status" value="2"/>
</dbReference>
<dbReference type="Gene3D" id="1.10.3730.20">
    <property type="match status" value="1"/>
</dbReference>
<keyword evidence="1" id="KW-0472">Membrane</keyword>
<organism evidence="3 4">
    <name type="scientific">Halorubrum rubrum</name>
    <dbReference type="NCBI Taxonomy" id="1126240"/>
    <lineage>
        <taxon>Archaea</taxon>
        <taxon>Methanobacteriati</taxon>
        <taxon>Methanobacteriota</taxon>
        <taxon>Stenosarchaea group</taxon>
        <taxon>Halobacteria</taxon>
        <taxon>Halobacteriales</taxon>
        <taxon>Haloferacaceae</taxon>
        <taxon>Halorubrum</taxon>
    </lineage>
</organism>
<dbReference type="InterPro" id="IPR000620">
    <property type="entry name" value="EamA_dom"/>
</dbReference>
<gene>
    <name evidence="3" type="ORF">ACFPM1_01500</name>
</gene>
<dbReference type="PANTHER" id="PTHR22911">
    <property type="entry name" value="ACYL-MALONYL CONDENSING ENZYME-RELATED"/>
    <property type="match status" value="1"/>
</dbReference>
<name>A0ABD5QXV7_9EURY</name>
<comment type="caution">
    <text evidence="3">The sequence shown here is derived from an EMBL/GenBank/DDBJ whole genome shotgun (WGS) entry which is preliminary data.</text>
</comment>
<feature type="transmembrane region" description="Helical" evidence="1">
    <location>
        <begin position="100"/>
        <end position="119"/>
    </location>
</feature>
<sequence>MTELVPLVGLTLAIAAAVLLAVQNLCIRIGTATGDTSDAVVVVMGVNLVFVAPLAAIRYYPEYGLSRVALGAFAAAGVVGLVLGRICLFAGIERIGASRTTPIVSASTLVAAVLAVGLFDETLTLPHLAGIVCIVGGVATISWVTASTDPSHDSLREVGTSLLFPVSAAMFVGIEPILVRVGLDTGTPILVGLTVMMGTAFVGYAGYRSLNERPVPSLFGNPHMRWYVGAGLASTVGLLAYFGAIASAPVVIAIPITHTAPLIVIALSVLFLPERLERITWPLVAAAAVVVVGASLVTLSG</sequence>
<feature type="transmembrane region" description="Helical" evidence="1">
    <location>
        <begin position="158"/>
        <end position="179"/>
    </location>
</feature>
<feature type="domain" description="EamA" evidence="2">
    <location>
        <begin position="8"/>
        <end position="142"/>
    </location>
</feature>
<feature type="transmembrane region" description="Helical" evidence="1">
    <location>
        <begin position="125"/>
        <end position="146"/>
    </location>
</feature>
<evidence type="ECO:0000259" key="2">
    <source>
        <dbReference type="Pfam" id="PF00892"/>
    </source>
</evidence>
<feature type="transmembrane region" description="Helical" evidence="1">
    <location>
        <begin position="6"/>
        <end position="27"/>
    </location>
</feature>
<feature type="transmembrane region" description="Helical" evidence="1">
    <location>
        <begin position="39"/>
        <end position="60"/>
    </location>
</feature>
<dbReference type="EMBL" id="JBHSKY010000002">
    <property type="protein sequence ID" value="MFC5277447.1"/>
    <property type="molecule type" value="Genomic_DNA"/>
</dbReference>
<dbReference type="RefSeq" id="WP_256410878.1">
    <property type="nucleotide sequence ID" value="NZ_JANHDM010000002.1"/>
</dbReference>
<accession>A0ABD5QXV7</accession>
<evidence type="ECO:0000313" key="4">
    <source>
        <dbReference type="Proteomes" id="UP001596118"/>
    </source>
</evidence>
<keyword evidence="4" id="KW-1185">Reference proteome</keyword>
<protein>
    <submittedName>
        <fullName evidence="3">DMT family transporter</fullName>
    </submittedName>
</protein>
<proteinExistence type="predicted"/>
<feature type="transmembrane region" description="Helical" evidence="1">
    <location>
        <begin position="279"/>
        <end position="299"/>
    </location>
</feature>
<evidence type="ECO:0000256" key="1">
    <source>
        <dbReference type="SAM" id="Phobius"/>
    </source>
</evidence>
<feature type="transmembrane region" description="Helical" evidence="1">
    <location>
        <begin position="185"/>
        <end position="205"/>
    </location>
</feature>
<feature type="transmembrane region" description="Helical" evidence="1">
    <location>
        <begin position="66"/>
        <end position="88"/>
    </location>
</feature>
<feature type="domain" description="EamA" evidence="2">
    <location>
        <begin position="162"/>
        <end position="298"/>
    </location>
</feature>
<dbReference type="Proteomes" id="UP001596118">
    <property type="component" value="Unassembled WGS sequence"/>
</dbReference>
<dbReference type="AlphaFoldDB" id="A0ABD5QXV7"/>
<dbReference type="InterPro" id="IPR037185">
    <property type="entry name" value="EmrE-like"/>
</dbReference>
<dbReference type="SUPFAM" id="SSF103481">
    <property type="entry name" value="Multidrug resistance efflux transporter EmrE"/>
    <property type="match status" value="2"/>
</dbReference>
<feature type="transmembrane region" description="Helical" evidence="1">
    <location>
        <begin position="252"/>
        <end position="272"/>
    </location>
</feature>
<evidence type="ECO:0000313" key="3">
    <source>
        <dbReference type="EMBL" id="MFC5277447.1"/>
    </source>
</evidence>